<protein>
    <submittedName>
        <fullName evidence="2 3">Uncharacterized protein</fullName>
    </submittedName>
</protein>
<gene>
    <name evidence="3" type="primary">20344819</name>
    <name evidence="2" type="ORF">GGTG_04361</name>
</gene>
<reference evidence="2" key="3">
    <citation type="submission" date="2010-09" db="EMBL/GenBank/DDBJ databases">
        <title>Annotation of Gaeumannomyces graminis var. tritici R3-111a-1.</title>
        <authorList>
            <consortium name="The Broad Institute Genome Sequencing Platform"/>
            <person name="Ma L.-J."/>
            <person name="Dead R."/>
            <person name="Young S.K."/>
            <person name="Zeng Q."/>
            <person name="Gargeya S."/>
            <person name="Fitzgerald M."/>
            <person name="Haas B."/>
            <person name="Abouelleil A."/>
            <person name="Alvarado L."/>
            <person name="Arachchi H.M."/>
            <person name="Berlin A."/>
            <person name="Brown A."/>
            <person name="Chapman S.B."/>
            <person name="Chen Z."/>
            <person name="Dunbar C."/>
            <person name="Freedman E."/>
            <person name="Gearin G."/>
            <person name="Gellesch M."/>
            <person name="Goldberg J."/>
            <person name="Griggs A."/>
            <person name="Gujja S."/>
            <person name="Heiman D."/>
            <person name="Howarth C."/>
            <person name="Larson L."/>
            <person name="Lui A."/>
            <person name="MacDonald P.J.P."/>
            <person name="Mehta T."/>
            <person name="Montmayeur A."/>
            <person name="Murphy C."/>
            <person name="Neiman D."/>
            <person name="Pearson M."/>
            <person name="Priest M."/>
            <person name="Roberts A."/>
            <person name="Saif S."/>
            <person name="Shea T."/>
            <person name="Shenoy N."/>
            <person name="Sisk P."/>
            <person name="Stolte C."/>
            <person name="Sykes S."/>
            <person name="Yandava C."/>
            <person name="Wortman J."/>
            <person name="Nusbaum C."/>
            <person name="Birren B."/>
        </authorList>
    </citation>
    <scope>NUCLEOTIDE SEQUENCE</scope>
    <source>
        <strain evidence="2">R3-111a-1</strain>
    </source>
</reference>
<dbReference type="HOGENOM" id="CLU_1643793_0_0_1"/>
<organism evidence="2">
    <name type="scientific">Gaeumannomyces tritici (strain R3-111a-1)</name>
    <name type="common">Wheat and barley take-all root rot fungus</name>
    <name type="synonym">Gaeumannomyces graminis var. tritici</name>
    <dbReference type="NCBI Taxonomy" id="644352"/>
    <lineage>
        <taxon>Eukaryota</taxon>
        <taxon>Fungi</taxon>
        <taxon>Dikarya</taxon>
        <taxon>Ascomycota</taxon>
        <taxon>Pezizomycotina</taxon>
        <taxon>Sordariomycetes</taxon>
        <taxon>Sordariomycetidae</taxon>
        <taxon>Magnaporthales</taxon>
        <taxon>Magnaporthaceae</taxon>
        <taxon>Gaeumannomyces</taxon>
    </lineage>
</organism>
<sequence length="161" mass="16698">MMAIVSSGDDGCGLNNTAANCPERLLLLLAPLCSSPYPSLTPHPPIHTGDGELWSRAAGTGSTKTGACRPISWRCKTTQDGQQHAALPRTPQARPSTGPESCLFFPPSAAVGGRAGTGGHTPGREGAATRQTDPNAQAPIEEIEGAVHACMQRYCARLPPS</sequence>
<dbReference type="GeneID" id="20344819"/>
<dbReference type="VEuPathDB" id="FungiDB:GGTG_04361"/>
<dbReference type="RefSeq" id="XP_009220420.1">
    <property type="nucleotide sequence ID" value="XM_009222156.1"/>
</dbReference>
<reference evidence="3" key="4">
    <citation type="journal article" date="2015" name="G3 (Bethesda)">
        <title>Genome sequences of three phytopathogenic species of the Magnaporthaceae family of fungi.</title>
        <authorList>
            <person name="Okagaki L.H."/>
            <person name="Nunes C.C."/>
            <person name="Sailsbery J."/>
            <person name="Clay B."/>
            <person name="Brown D."/>
            <person name="John T."/>
            <person name="Oh Y."/>
            <person name="Young N."/>
            <person name="Fitzgerald M."/>
            <person name="Haas B.J."/>
            <person name="Zeng Q."/>
            <person name="Young S."/>
            <person name="Adiconis X."/>
            <person name="Fan L."/>
            <person name="Levin J.Z."/>
            <person name="Mitchell T.K."/>
            <person name="Okubara P.A."/>
            <person name="Farman M.L."/>
            <person name="Kohn L.M."/>
            <person name="Birren B."/>
            <person name="Ma L.-J."/>
            <person name="Dean R.A."/>
        </authorList>
    </citation>
    <scope>NUCLEOTIDE SEQUENCE</scope>
    <source>
        <strain evidence="3">R3-111a-1</strain>
    </source>
</reference>
<dbReference type="AlphaFoldDB" id="J3NSW2"/>
<accession>J3NSW2</accession>
<feature type="region of interest" description="Disordered" evidence="1">
    <location>
        <begin position="79"/>
        <end position="99"/>
    </location>
</feature>
<feature type="region of interest" description="Disordered" evidence="1">
    <location>
        <begin position="111"/>
        <end position="135"/>
    </location>
</feature>
<keyword evidence="4" id="KW-1185">Reference proteome</keyword>
<reference evidence="3" key="5">
    <citation type="submission" date="2018-04" db="UniProtKB">
        <authorList>
            <consortium name="EnsemblFungi"/>
        </authorList>
    </citation>
    <scope>IDENTIFICATION</scope>
    <source>
        <strain evidence="3">R3-111a-1</strain>
    </source>
</reference>
<proteinExistence type="predicted"/>
<dbReference type="EMBL" id="GL385396">
    <property type="protein sequence ID" value="EJT79275.1"/>
    <property type="molecule type" value="Genomic_DNA"/>
</dbReference>
<evidence type="ECO:0000313" key="4">
    <source>
        <dbReference type="Proteomes" id="UP000006039"/>
    </source>
</evidence>
<name>J3NSW2_GAET3</name>
<reference evidence="2" key="2">
    <citation type="submission" date="2010-07" db="EMBL/GenBank/DDBJ databases">
        <authorList>
            <consortium name="The Broad Institute Genome Sequencing Platform"/>
            <consortium name="Broad Institute Genome Sequencing Center for Infectious Disease"/>
            <person name="Ma L.-J."/>
            <person name="Dead R."/>
            <person name="Young S."/>
            <person name="Zeng Q."/>
            <person name="Koehrsen M."/>
            <person name="Alvarado L."/>
            <person name="Berlin A."/>
            <person name="Chapman S.B."/>
            <person name="Chen Z."/>
            <person name="Freedman E."/>
            <person name="Gellesch M."/>
            <person name="Goldberg J."/>
            <person name="Griggs A."/>
            <person name="Gujja S."/>
            <person name="Heilman E.R."/>
            <person name="Heiman D."/>
            <person name="Hepburn T."/>
            <person name="Howarth C."/>
            <person name="Jen D."/>
            <person name="Larson L."/>
            <person name="Mehta T."/>
            <person name="Neiman D."/>
            <person name="Pearson M."/>
            <person name="Roberts A."/>
            <person name="Saif S."/>
            <person name="Shea T."/>
            <person name="Shenoy N."/>
            <person name="Sisk P."/>
            <person name="Stolte C."/>
            <person name="Sykes S."/>
            <person name="Walk T."/>
            <person name="White J."/>
            <person name="Yandava C."/>
            <person name="Haas B."/>
            <person name="Nusbaum C."/>
            <person name="Birren B."/>
        </authorList>
    </citation>
    <scope>NUCLEOTIDE SEQUENCE</scope>
    <source>
        <strain evidence="2">R3-111a-1</strain>
    </source>
</reference>
<evidence type="ECO:0000256" key="1">
    <source>
        <dbReference type="SAM" id="MobiDB-lite"/>
    </source>
</evidence>
<evidence type="ECO:0000313" key="2">
    <source>
        <dbReference type="EMBL" id="EJT79275.1"/>
    </source>
</evidence>
<evidence type="ECO:0000313" key="3">
    <source>
        <dbReference type="EnsemblFungi" id="EJT79275"/>
    </source>
</evidence>
<dbReference type="EnsemblFungi" id="EJT79275">
    <property type="protein sequence ID" value="EJT79275"/>
    <property type="gene ID" value="GGTG_04361"/>
</dbReference>
<dbReference type="Proteomes" id="UP000006039">
    <property type="component" value="Unassembled WGS sequence"/>
</dbReference>
<reference evidence="4" key="1">
    <citation type="submission" date="2010-07" db="EMBL/GenBank/DDBJ databases">
        <title>The genome sequence of Gaeumannomyces graminis var. tritici strain R3-111a-1.</title>
        <authorList>
            <consortium name="The Broad Institute Genome Sequencing Platform"/>
            <person name="Ma L.-J."/>
            <person name="Dead R."/>
            <person name="Young S."/>
            <person name="Zeng Q."/>
            <person name="Koehrsen M."/>
            <person name="Alvarado L."/>
            <person name="Berlin A."/>
            <person name="Chapman S.B."/>
            <person name="Chen Z."/>
            <person name="Freedman E."/>
            <person name="Gellesch M."/>
            <person name="Goldberg J."/>
            <person name="Griggs A."/>
            <person name="Gujja S."/>
            <person name="Heilman E.R."/>
            <person name="Heiman D."/>
            <person name="Hepburn T."/>
            <person name="Howarth C."/>
            <person name="Jen D."/>
            <person name="Larson L."/>
            <person name="Mehta T."/>
            <person name="Neiman D."/>
            <person name="Pearson M."/>
            <person name="Roberts A."/>
            <person name="Saif S."/>
            <person name="Shea T."/>
            <person name="Shenoy N."/>
            <person name="Sisk P."/>
            <person name="Stolte C."/>
            <person name="Sykes S."/>
            <person name="Walk T."/>
            <person name="White J."/>
            <person name="Yandava C."/>
            <person name="Haas B."/>
            <person name="Nusbaum C."/>
            <person name="Birren B."/>
        </authorList>
    </citation>
    <scope>NUCLEOTIDE SEQUENCE [LARGE SCALE GENOMIC DNA]</scope>
    <source>
        <strain evidence="4">R3-111a-1</strain>
    </source>
</reference>